<evidence type="ECO:0000256" key="1">
    <source>
        <dbReference type="ARBA" id="ARBA00023125"/>
    </source>
</evidence>
<keyword evidence="1" id="KW-0238">DNA-binding</keyword>
<dbReference type="PROSITE" id="PS50937">
    <property type="entry name" value="HTH_MERR_2"/>
    <property type="match status" value="1"/>
</dbReference>
<dbReference type="PROSITE" id="PS00552">
    <property type="entry name" value="HTH_MERR_1"/>
    <property type="match status" value="1"/>
</dbReference>
<dbReference type="Proteomes" id="UP000265742">
    <property type="component" value="Unassembled WGS sequence"/>
</dbReference>
<dbReference type="GO" id="GO:0003700">
    <property type="term" value="F:DNA-binding transcription factor activity"/>
    <property type="evidence" value="ECO:0007669"/>
    <property type="project" value="InterPro"/>
</dbReference>
<comment type="caution">
    <text evidence="4">The sequence shown here is derived from an EMBL/GenBank/DDBJ whole genome shotgun (WGS) entry which is preliminary data.</text>
</comment>
<reference evidence="5" key="1">
    <citation type="submission" date="2018-09" db="EMBL/GenBank/DDBJ databases">
        <authorList>
            <person name="Kim I."/>
        </authorList>
    </citation>
    <scope>NUCLEOTIDE SEQUENCE [LARGE SCALE GENOMIC DNA]</scope>
    <source>
        <strain evidence="5">DD4a</strain>
    </source>
</reference>
<dbReference type="OrthoDB" id="9802039at2"/>
<dbReference type="PRINTS" id="PR00040">
    <property type="entry name" value="HTHMERR"/>
</dbReference>
<dbReference type="PANTHER" id="PTHR30204:SF97">
    <property type="entry name" value="MERR FAMILY REGULATORY PROTEIN"/>
    <property type="match status" value="1"/>
</dbReference>
<evidence type="ECO:0000259" key="3">
    <source>
        <dbReference type="PROSITE" id="PS50937"/>
    </source>
</evidence>
<dbReference type="SMART" id="SM00422">
    <property type="entry name" value="HTH_MERR"/>
    <property type="match status" value="1"/>
</dbReference>
<dbReference type="AlphaFoldDB" id="A0A3A1U9D8"/>
<dbReference type="InterPro" id="IPR009061">
    <property type="entry name" value="DNA-bd_dom_put_sf"/>
</dbReference>
<dbReference type="GO" id="GO:0003677">
    <property type="term" value="F:DNA binding"/>
    <property type="evidence" value="ECO:0007669"/>
    <property type="project" value="UniProtKB-KW"/>
</dbReference>
<dbReference type="Gene3D" id="1.10.1660.10">
    <property type="match status" value="1"/>
</dbReference>
<evidence type="ECO:0000256" key="2">
    <source>
        <dbReference type="SAM" id="MobiDB-lite"/>
    </source>
</evidence>
<feature type="region of interest" description="Disordered" evidence="2">
    <location>
        <begin position="125"/>
        <end position="162"/>
    </location>
</feature>
<gene>
    <name evidence="4" type="ORF">D1781_05610</name>
</gene>
<dbReference type="CDD" id="cd01282">
    <property type="entry name" value="HTH_MerR-like_sg3"/>
    <property type="match status" value="1"/>
</dbReference>
<organism evidence="4 5">
    <name type="scientific">Amnibacterium setariae</name>
    <dbReference type="NCBI Taxonomy" id="2306585"/>
    <lineage>
        <taxon>Bacteria</taxon>
        <taxon>Bacillati</taxon>
        <taxon>Actinomycetota</taxon>
        <taxon>Actinomycetes</taxon>
        <taxon>Micrococcales</taxon>
        <taxon>Microbacteriaceae</taxon>
        <taxon>Amnibacterium</taxon>
    </lineage>
</organism>
<dbReference type="EMBL" id="QXTG01000001">
    <property type="protein sequence ID" value="RIX30869.1"/>
    <property type="molecule type" value="Genomic_DNA"/>
</dbReference>
<feature type="domain" description="HTH merR-type" evidence="3">
    <location>
        <begin position="1"/>
        <end position="68"/>
    </location>
</feature>
<evidence type="ECO:0000313" key="5">
    <source>
        <dbReference type="Proteomes" id="UP000265742"/>
    </source>
</evidence>
<dbReference type="InterPro" id="IPR047057">
    <property type="entry name" value="MerR_fam"/>
</dbReference>
<dbReference type="SUPFAM" id="SSF46955">
    <property type="entry name" value="Putative DNA-binding domain"/>
    <property type="match status" value="1"/>
</dbReference>
<dbReference type="RefSeq" id="WP_119481231.1">
    <property type="nucleotide sequence ID" value="NZ_QXTG01000001.1"/>
</dbReference>
<dbReference type="Pfam" id="PF13411">
    <property type="entry name" value="MerR_1"/>
    <property type="match status" value="1"/>
</dbReference>
<keyword evidence="5" id="KW-1185">Reference proteome</keyword>
<proteinExistence type="predicted"/>
<name>A0A3A1U9D8_9MICO</name>
<accession>A0A3A1U9D8</accession>
<dbReference type="PANTHER" id="PTHR30204">
    <property type="entry name" value="REDOX-CYCLING DRUG-SENSING TRANSCRIPTIONAL ACTIVATOR SOXR"/>
    <property type="match status" value="1"/>
</dbReference>
<protein>
    <submittedName>
        <fullName evidence="4">MerR family transcriptional regulator</fullName>
    </submittedName>
</protein>
<evidence type="ECO:0000313" key="4">
    <source>
        <dbReference type="EMBL" id="RIX30869.1"/>
    </source>
</evidence>
<dbReference type="InterPro" id="IPR000551">
    <property type="entry name" value="MerR-type_HTH_dom"/>
</dbReference>
<sequence length="162" mass="17451">MRIGEVASRAGVSTRALRYYEEQGLLTSERTGGGQRVYPDSAVERVRLIQQLFAAGLPSRTVLRLMPCIETGQGSPEAFALMAAERERITALMTDLTAARDALDRMIDIANHPTPEHCPALREPAWSPYDGAAEAAGVDPQPVEAGPRAPELALAGAGRRTR</sequence>